<keyword evidence="4 5" id="KW-0472">Membrane</keyword>
<organism evidence="7 8">
    <name type="scientific">Paenibacillus physcomitrellae</name>
    <dbReference type="NCBI Taxonomy" id="1619311"/>
    <lineage>
        <taxon>Bacteria</taxon>
        <taxon>Bacillati</taxon>
        <taxon>Bacillota</taxon>
        <taxon>Bacilli</taxon>
        <taxon>Bacillales</taxon>
        <taxon>Paenibacillaceae</taxon>
        <taxon>Paenibacillus</taxon>
    </lineage>
</organism>
<feature type="transmembrane region" description="Helical" evidence="5">
    <location>
        <begin position="199"/>
        <end position="218"/>
    </location>
</feature>
<dbReference type="PANTHER" id="PTHR43229">
    <property type="entry name" value="NODULATION PROTEIN J"/>
    <property type="match status" value="1"/>
</dbReference>
<dbReference type="InterPro" id="IPR047817">
    <property type="entry name" value="ABC2_TM_bact-type"/>
</dbReference>
<evidence type="ECO:0000313" key="8">
    <source>
        <dbReference type="Proteomes" id="UP000609323"/>
    </source>
</evidence>
<keyword evidence="8" id="KW-1185">Reference proteome</keyword>
<keyword evidence="5" id="KW-0813">Transport</keyword>
<feature type="transmembrane region" description="Helical" evidence="5">
    <location>
        <begin position="166"/>
        <end position="187"/>
    </location>
</feature>
<dbReference type="InterPro" id="IPR051784">
    <property type="entry name" value="Nod_factor_ABC_transporter"/>
</dbReference>
<feature type="transmembrane region" description="Helical" evidence="5">
    <location>
        <begin position="82"/>
        <end position="107"/>
    </location>
</feature>
<dbReference type="InterPro" id="IPR000412">
    <property type="entry name" value="ABC_2_transport"/>
</dbReference>
<dbReference type="Proteomes" id="UP000609323">
    <property type="component" value="Unassembled WGS sequence"/>
</dbReference>
<evidence type="ECO:0000259" key="6">
    <source>
        <dbReference type="PROSITE" id="PS51012"/>
    </source>
</evidence>
<evidence type="ECO:0000313" key="7">
    <source>
        <dbReference type="EMBL" id="GGA24521.1"/>
    </source>
</evidence>
<keyword evidence="2 5" id="KW-0812">Transmembrane</keyword>
<keyword evidence="5" id="KW-1003">Cell membrane</keyword>
<dbReference type="PANTHER" id="PTHR43229:SF2">
    <property type="entry name" value="NODULATION PROTEIN J"/>
    <property type="match status" value="1"/>
</dbReference>
<keyword evidence="3 5" id="KW-1133">Transmembrane helix</keyword>
<dbReference type="PIRSF" id="PIRSF006648">
    <property type="entry name" value="DrrB"/>
    <property type="match status" value="1"/>
</dbReference>
<feature type="domain" description="ABC transmembrane type-2" evidence="6">
    <location>
        <begin position="52"/>
        <end position="279"/>
    </location>
</feature>
<evidence type="ECO:0000256" key="3">
    <source>
        <dbReference type="ARBA" id="ARBA00022989"/>
    </source>
</evidence>
<evidence type="ECO:0000256" key="2">
    <source>
        <dbReference type="ARBA" id="ARBA00022692"/>
    </source>
</evidence>
<comment type="subcellular location">
    <subcellularLocation>
        <location evidence="5">Cell membrane</location>
        <topology evidence="5">Multi-pass membrane protein</topology>
    </subcellularLocation>
    <subcellularLocation>
        <location evidence="1">Membrane</location>
        <topology evidence="1">Multi-pass membrane protein</topology>
    </subcellularLocation>
</comment>
<dbReference type="EMBL" id="BMHF01000001">
    <property type="protein sequence ID" value="GGA24521.1"/>
    <property type="molecule type" value="Genomic_DNA"/>
</dbReference>
<sequence length="280" mass="30586">MSQTNGMDAVKKGSHAPGTARQLRKHISFGQSLRHSLTMAYRGLLKIRRTPEQLFDVTLQPIIFTLMFTYIFGGAISGDIQSYLPVIIPGILVQTVITTSIVTGVQLREDMEKGVFDRFKSLPIARIAPLAGALLADTIRYTIATVLTFAMGYIMGLRPEGGFGSVVVAGILVIVCSWAISWIFAFFGVIARTASSVQGISMIVLFPLTFLSNAFVPVDTMPNWLQWFAKVNPISHLITAVRDLVNSGTYGSDMLFSMIGAAAVVVIFAPITVRAYMRRT</sequence>
<accession>A0ABQ1FQT9</accession>
<comment type="caution">
    <text evidence="7">The sequence shown here is derived from an EMBL/GenBank/DDBJ whole genome shotgun (WGS) entry which is preliminary data.</text>
</comment>
<proteinExistence type="inferred from homology"/>
<dbReference type="InterPro" id="IPR013525">
    <property type="entry name" value="ABC2_TM"/>
</dbReference>
<dbReference type="RefSeq" id="WP_373286340.1">
    <property type="nucleotide sequence ID" value="NZ_BMHF01000001.1"/>
</dbReference>
<dbReference type="Pfam" id="PF01061">
    <property type="entry name" value="ABC2_membrane"/>
    <property type="match status" value="1"/>
</dbReference>
<gene>
    <name evidence="7" type="ORF">GCM10010917_06730</name>
</gene>
<evidence type="ECO:0000256" key="5">
    <source>
        <dbReference type="RuleBase" id="RU361157"/>
    </source>
</evidence>
<evidence type="ECO:0000256" key="1">
    <source>
        <dbReference type="ARBA" id="ARBA00004141"/>
    </source>
</evidence>
<name>A0ABQ1FQT9_9BACL</name>
<feature type="transmembrane region" description="Helical" evidence="5">
    <location>
        <begin position="127"/>
        <end position="154"/>
    </location>
</feature>
<feature type="transmembrane region" description="Helical" evidence="5">
    <location>
        <begin position="54"/>
        <end position="76"/>
    </location>
</feature>
<feature type="transmembrane region" description="Helical" evidence="5">
    <location>
        <begin position="254"/>
        <end position="277"/>
    </location>
</feature>
<reference evidence="8" key="1">
    <citation type="journal article" date="2019" name="Int. J. Syst. Evol. Microbiol.">
        <title>The Global Catalogue of Microorganisms (GCM) 10K type strain sequencing project: providing services to taxonomists for standard genome sequencing and annotation.</title>
        <authorList>
            <consortium name="The Broad Institute Genomics Platform"/>
            <consortium name="The Broad Institute Genome Sequencing Center for Infectious Disease"/>
            <person name="Wu L."/>
            <person name="Ma J."/>
        </authorList>
    </citation>
    <scope>NUCLEOTIDE SEQUENCE [LARGE SCALE GENOMIC DNA]</scope>
    <source>
        <strain evidence="8">CGMCC 1.15044</strain>
    </source>
</reference>
<evidence type="ECO:0000256" key="4">
    <source>
        <dbReference type="ARBA" id="ARBA00023136"/>
    </source>
</evidence>
<dbReference type="PROSITE" id="PS51012">
    <property type="entry name" value="ABC_TM2"/>
    <property type="match status" value="1"/>
</dbReference>
<comment type="similarity">
    <text evidence="5">Belongs to the ABC-2 integral membrane protein family.</text>
</comment>
<protein>
    <recommendedName>
        <fullName evidence="5">Transport permease protein</fullName>
    </recommendedName>
</protein>